<evidence type="ECO:0000256" key="6">
    <source>
        <dbReference type="ARBA" id="ARBA00023125"/>
    </source>
</evidence>
<feature type="domain" description="C2H2-type" evidence="10">
    <location>
        <begin position="488"/>
        <end position="515"/>
    </location>
</feature>
<feature type="domain" description="C2H2-type" evidence="10">
    <location>
        <begin position="455"/>
        <end position="483"/>
    </location>
</feature>
<evidence type="ECO:0000256" key="1">
    <source>
        <dbReference type="ARBA" id="ARBA00004123"/>
    </source>
</evidence>
<evidence type="ECO:0000256" key="8">
    <source>
        <dbReference type="PROSITE-ProRule" id="PRU00042"/>
    </source>
</evidence>
<dbReference type="Pfam" id="PF12874">
    <property type="entry name" value="zf-met"/>
    <property type="match status" value="1"/>
</dbReference>
<evidence type="ECO:0000256" key="5">
    <source>
        <dbReference type="ARBA" id="ARBA00022833"/>
    </source>
</evidence>
<dbReference type="PROSITE" id="PS00028">
    <property type="entry name" value="ZINC_FINGER_C2H2_1"/>
    <property type="match status" value="9"/>
</dbReference>
<dbReference type="Pfam" id="PF00096">
    <property type="entry name" value="zf-C2H2"/>
    <property type="match status" value="1"/>
</dbReference>
<organism evidence="11 12">
    <name type="scientific">Plutella xylostella</name>
    <name type="common">Diamondback moth</name>
    <name type="synonym">Plutella maculipennis</name>
    <dbReference type="NCBI Taxonomy" id="51655"/>
    <lineage>
        <taxon>Eukaryota</taxon>
        <taxon>Metazoa</taxon>
        <taxon>Ecdysozoa</taxon>
        <taxon>Arthropoda</taxon>
        <taxon>Hexapoda</taxon>
        <taxon>Insecta</taxon>
        <taxon>Pterygota</taxon>
        <taxon>Neoptera</taxon>
        <taxon>Endopterygota</taxon>
        <taxon>Lepidoptera</taxon>
        <taxon>Glossata</taxon>
        <taxon>Ditrysia</taxon>
        <taxon>Yponomeutoidea</taxon>
        <taxon>Plutellidae</taxon>
        <taxon>Plutella</taxon>
    </lineage>
</organism>
<dbReference type="Pfam" id="PF13894">
    <property type="entry name" value="zf-C2H2_4"/>
    <property type="match status" value="1"/>
</dbReference>
<reference evidence="11 12" key="1">
    <citation type="submission" date="2021-06" db="EMBL/GenBank/DDBJ databases">
        <title>A haploid diamondback moth (Plutella xylostella L.) genome assembly resolves 31 chromosomes and identifies a diamide resistance mutation.</title>
        <authorList>
            <person name="Ward C.M."/>
            <person name="Perry K.D."/>
            <person name="Baker G."/>
            <person name="Powis K."/>
            <person name="Heckel D.G."/>
            <person name="Baxter S.W."/>
        </authorList>
    </citation>
    <scope>NUCLEOTIDE SEQUENCE [LARGE SCALE GENOMIC DNA]</scope>
    <source>
        <strain evidence="11 12">LV</strain>
        <tissue evidence="11">Single pupa</tissue>
    </source>
</reference>
<dbReference type="Gene3D" id="3.30.160.60">
    <property type="entry name" value="Classic Zinc Finger"/>
    <property type="match status" value="6"/>
</dbReference>
<evidence type="ECO:0000313" key="11">
    <source>
        <dbReference type="EMBL" id="KAG7306570.1"/>
    </source>
</evidence>
<dbReference type="EMBL" id="JAHIBW010000011">
    <property type="protein sequence ID" value="KAG7306570.1"/>
    <property type="molecule type" value="Genomic_DNA"/>
</dbReference>
<keyword evidence="4 8" id="KW-0863">Zinc-finger</keyword>
<comment type="caution">
    <text evidence="11">The sequence shown here is derived from an EMBL/GenBank/DDBJ whole genome shotgun (WGS) entry which is preliminary data.</text>
</comment>
<dbReference type="InterPro" id="IPR036236">
    <property type="entry name" value="Znf_C2H2_sf"/>
</dbReference>
<dbReference type="Pfam" id="PF13912">
    <property type="entry name" value="zf-C2H2_6"/>
    <property type="match status" value="1"/>
</dbReference>
<dbReference type="InterPro" id="IPR013087">
    <property type="entry name" value="Znf_C2H2_type"/>
</dbReference>
<dbReference type="PANTHER" id="PTHR16515:SF49">
    <property type="entry name" value="GASTRULA ZINC FINGER PROTEIN XLCGF49.1-LIKE-RELATED"/>
    <property type="match status" value="1"/>
</dbReference>
<feature type="domain" description="C2H2-type" evidence="10">
    <location>
        <begin position="362"/>
        <end position="390"/>
    </location>
</feature>
<evidence type="ECO:0000313" key="12">
    <source>
        <dbReference type="Proteomes" id="UP000823941"/>
    </source>
</evidence>
<sequence>MLYCSSCLSSDRCLQPVHTLPDLRSICNGVSFSAEDSICYECKAILTKTWRFKERAVKAMAVLSRFQKSNTLKSSQRIDTNSLSSLSHSNVKSTFDAVYNLSNTKNVPQLKVEQIKIENTDKSDDYAVFLELNVDQSTAATDNEICSWKLEPFEANEKSIDDDEIQHMTSKAETSDHPVTSKSSGKSSKQALKKVEYHQKTFDEAELLQYREKLKIGKSYKGYNYKCEKCVLGWPKQTAWEKHKETHDKKSGRYECHICEQRFPQRKARDTHTLAHYRYYECLQCAFRHHTLGVLTTHVQRCHTEHECKICHTVLSSYNELKNHTKSAHEKKLKCDICDITFASSWSLSQHMRRHAGLLPVFECAVCHKKLTSKGSLKAHMQLIHAYNGSQLDEGAYCVECELQFKSTQRYRRHLRTSTKHTDARFECADCGLKCSSKSNVRTHIEVHHLRIPRYECKICNQKFITARFRSKHDRATHRGVTPAERKHVCELCGNKFTVAKTLQEHLNSHYGRRPYECAVCGDTFSHSGALYTHNKLVHLKRKNEK</sequence>
<feature type="domain" description="C2H2-type" evidence="10">
    <location>
        <begin position="333"/>
        <end position="360"/>
    </location>
</feature>
<dbReference type="InterPro" id="IPR050331">
    <property type="entry name" value="Zinc_finger"/>
</dbReference>
<accession>A0ABQ7QNF2</accession>
<dbReference type="PANTHER" id="PTHR16515">
    <property type="entry name" value="PR DOMAIN ZINC FINGER PROTEIN"/>
    <property type="match status" value="1"/>
</dbReference>
<name>A0ABQ7QNF2_PLUXY</name>
<evidence type="ECO:0000256" key="4">
    <source>
        <dbReference type="ARBA" id="ARBA00022771"/>
    </source>
</evidence>
<dbReference type="PROSITE" id="PS50157">
    <property type="entry name" value="ZINC_FINGER_C2H2_2"/>
    <property type="match status" value="6"/>
</dbReference>
<dbReference type="SMART" id="SM00355">
    <property type="entry name" value="ZnF_C2H2"/>
    <property type="match status" value="11"/>
</dbReference>
<feature type="domain" description="C2H2-type" evidence="10">
    <location>
        <begin position="426"/>
        <end position="453"/>
    </location>
</feature>
<dbReference type="Proteomes" id="UP000823941">
    <property type="component" value="Chromosome 11"/>
</dbReference>
<keyword evidence="12" id="KW-1185">Reference proteome</keyword>
<protein>
    <recommendedName>
        <fullName evidence="10">C2H2-type domain-containing protein</fullName>
    </recommendedName>
</protein>
<keyword evidence="7" id="KW-0539">Nucleus</keyword>
<dbReference type="SUPFAM" id="SSF57667">
    <property type="entry name" value="beta-beta-alpha zinc fingers"/>
    <property type="match status" value="3"/>
</dbReference>
<comment type="subcellular location">
    <subcellularLocation>
        <location evidence="1">Nucleus</location>
    </subcellularLocation>
</comment>
<evidence type="ECO:0000256" key="9">
    <source>
        <dbReference type="SAM" id="MobiDB-lite"/>
    </source>
</evidence>
<evidence type="ECO:0000259" key="10">
    <source>
        <dbReference type="PROSITE" id="PS50157"/>
    </source>
</evidence>
<feature type="compositionally biased region" description="Polar residues" evidence="9">
    <location>
        <begin position="170"/>
        <end position="190"/>
    </location>
</feature>
<keyword evidence="5" id="KW-0862">Zinc</keyword>
<feature type="region of interest" description="Disordered" evidence="9">
    <location>
        <begin position="170"/>
        <end position="191"/>
    </location>
</feature>
<evidence type="ECO:0000256" key="7">
    <source>
        <dbReference type="ARBA" id="ARBA00023242"/>
    </source>
</evidence>
<keyword evidence="2" id="KW-0479">Metal-binding</keyword>
<proteinExistence type="predicted"/>
<evidence type="ECO:0000256" key="2">
    <source>
        <dbReference type="ARBA" id="ARBA00022723"/>
    </source>
</evidence>
<evidence type="ECO:0000256" key="3">
    <source>
        <dbReference type="ARBA" id="ARBA00022737"/>
    </source>
</evidence>
<gene>
    <name evidence="11" type="ORF">JYU34_007940</name>
</gene>
<keyword evidence="6" id="KW-0238">DNA-binding</keyword>
<keyword evidence="3" id="KW-0677">Repeat</keyword>
<feature type="domain" description="C2H2-type" evidence="10">
    <location>
        <begin position="516"/>
        <end position="544"/>
    </location>
</feature>